<evidence type="ECO:0000313" key="2">
    <source>
        <dbReference type="Proteomes" id="UP000187891"/>
    </source>
</evidence>
<sequence>MPIDYVCIDDEATKVKPIVQLLEQASADLKIDVRAPVQFDEEIRQISKLKLDGLLLDLRLDRAANEDGARVNYRALSLAQELRTRMTESEISSFPIVLWSVDDNFKVSYDKDETSHDLFDRQYYKASITDNKALIAREMIALANGYKTINSLKSKTVKGIYSRIIDLPDAFDILDARIAGDIAENRSYPAHVFARSVLQNLILGSGPLIDERLLAARLGVDIEKSPDWEKLKAKFCTSAAYTGVFSQAWSRWWMFKLSSAWSKIHPKAALQRLEAEERVQILKKALRLPQLKAAEPLVAGYDRRYWYVCKLLHAPISPTDAVQLSVDRREWQDGIYGSLKAILERMHKSNGYEIHPFERARIDELMVGLRNGKK</sequence>
<organism evidence="1 2">
    <name type="scientific">Agrobacterium rosae</name>
    <dbReference type="NCBI Taxonomy" id="1972867"/>
    <lineage>
        <taxon>Bacteria</taxon>
        <taxon>Pseudomonadati</taxon>
        <taxon>Pseudomonadota</taxon>
        <taxon>Alphaproteobacteria</taxon>
        <taxon>Hyphomicrobiales</taxon>
        <taxon>Rhizobiaceae</taxon>
        <taxon>Rhizobium/Agrobacterium group</taxon>
        <taxon>Agrobacterium</taxon>
    </lineage>
</organism>
<dbReference type="AlphaFoldDB" id="A0A1R3U679"/>
<dbReference type="STRING" id="1907666.DSM25559_3794"/>
<evidence type="ECO:0000313" key="1">
    <source>
        <dbReference type="EMBL" id="SCX31744.1"/>
    </source>
</evidence>
<dbReference type="EMBL" id="FMUE01000010">
    <property type="protein sequence ID" value="SCX31744.1"/>
    <property type="molecule type" value="Genomic_DNA"/>
</dbReference>
<protein>
    <submittedName>
        <fullName evidence="1">Uncharacterized protein</fullName>
    </submittedName>
</protein>
<gene>
    <name evidence="1" type="ORF">DSM25559_3794</name>
</gene>
<proteinExistence type="predicted"/>
<accession>A0A1R3U679</accession>
<name>A0A1R3U679_9HYPH</name>
<reference evidence="2" key="1">
    <citation type="submission" date="2016-10" db="EMBL/GenBank/DDBJ databases">
        <authorList>
            <person name="Wibberg D."/>
        </authorList>
    </citation>
    <scope>NUCLEOTIDE SEQUENCE [LARGE SCALE GENOMIC DNA]</scope>
</reference>
<dbReference type="Proteomes" id="UP000187891">
    <property type="component" value="Unassembled WGS sequence"/>
</dbReference>
<dbReference type="RefSeq" id="WP_077121944.1">
    <property type="nucleotide sequence ID" value="NZ_FMUE01000010.1"/>
</dbReference>